<keyword evidence="2" id="KW-1185">Reference proteome</keyword>
<reference evidence="1 2" key="1">
    <citation type="journal article" date="2022" name="Nat. Microbiol.">
        <title>Three families of Asgard archaeal viruses identified in metagenome-assembled genomes.</title>
        <authorList>
            <person name="Medvedeva S."/>
            <person name="Sun J."/>
            <person name="Yutin N."/>
            <person name="Koonin E.V."/>
            <person name="Nunoura T."/>
            <person name="Rinke C."/>
            <person name="Krupovic M."/>
        </authorList>
    </citation>
    <scope>NUCLEOTIDE SEQUENCE [LARGE SCALE GENOMIC DNA]</scope>
    <source>
        <strain evidence="1">VerdaV1</strain>
    </source>
</reference>
<sequence length="104" mass="11326">MTDSGLELFDSYYGGGFLGVMKEHYEFDLDTDITEGKYGDVVTDGYCAVMIVDPTENLYPGTPLYPSVTKGKMGYTPSINLEPIATLKSTIVSGDDVAIVKLLR</sequence>
<name>A0AA35CNB5_9CAUD</name>
<protein>
    <submittedName>
        <fullName evidence="1">Uncharacterized protein</fullName>
    </submittedName>
</protein>
<evidence type="ECO:0000313" key="1">
    <source>
        <dbReference type="EMBL" id="BDI54855.1"/>
    </source>
</evidence>
<evidence type="ECO:0000313" key="2">
    <source>
        <dbReference type="Proteomes" id="UP001162252"/>
    </source>
</evidence>
<dbReference type="EMBL" id="LC711077">
    <property type="protein sequence ID" value="BDI54855.1"/>
    <property type="molecule type" value="Genomic_DNA"/>
</dbReference>
<dbReference type="Proteomes" id="UP001162252">
    <property type="component" value="Segment"/>
</dbReference>
<proteinExistence type="predicted"/>
<dbReference type="RefSeq" id="YP_010772451.1">
    <property type="nucleotide sequence ID" value="NC_074644.1"/>
</dbReference>
<accession>A0AA35CNB5</accession>
<dbReference type="KEGG" id="vg:80402164"/>
<dbReference type="GeneID" id="80402164"/>
<organism evidence="1 2">
    <name type="scientific">Lokiarchaeia virus VerdaV1</name>
    <dbReference type="NCBI Taxonomy" id="3070170"/>
    <lineage>
        <taxon>Viruses</taxon>
        <taxon>Duplodnaviria</taxon>
        <taxon>Heunggongvirae</taxon>
        <taxon>Uroviricota</taxon>
        <taxon>Caudoviricetes</taxon>
        <taxon>Verdandiviridae</taxon>
        <taxon>Dolusvirus</taxon>
        <taxon>Dolusvirus shimokitaense</taxon>
    </lineage>
</organism>